<evidence type="ECO:0000313" key="2">
    <source>
        <dbReference type="EMBL" id="SBT17163.1"/>
    </source>
</evidence>
<evidence type="ECO:0000313" key="5">
    <source>
        <dbReference type="Proteomes" id="UP000092871"/>
    </source>
</evidence>
<gene>
    <name evidence="2" type="primary">udk_2</name>
    <name evidence="2" type="ORF">MGA5115_01265</name>
    <name evidence="3" type="ORF">MGA5116_00064</name>
</gene>
<dbReference type="EMBL" id="FLRB01000001">
    <property type="protein sequence ID" value="SBT19498.1"/>
    <property type="molecule type" value="Genomic_DNA"/>
</dbReference>
<dbReference type="EC" id="2.7.1.48" evidence="2"/>
<reference evidence="3 4" key="2">
    <citation type="submission" date="2016-06" db="EMBL/GenBank/DDBJ databases">
        <authorList>
            <person name="Rodrigo-Torres L."/>
            <person name="Arahal D.R."/>
        </authorList>
    </citation>
    <scope>NUCLEOTIDE SEQUENCE [LARGE SCALE GENOMIC DNA]</scope>
    <source>
        <strain evidence="3 4">CECT 5116</strain>
    </source>
</reference>
<keyword evidence="2" id="KW-0808">Transferase</keyword>
<reference evidence="2 5" key="1">
    <citation type="submission" date="2016-06" db="EMBL/GenBank/DDBJ databases">
        <authorList>
            <person name="Kjaerup R.B."/>
            <person name="Dalgaard T.S."/>
            <person name="Juul-Madsen H.R."/>
        </authorList>
    </citation>
    <scope>NUCLEOTIDE SEQUENCE [LARGE SCALE GENOMIC DNA]</scope>
    <source>
        <strain evidence="2 5">CECT 5115</strain>
    </source>
</reference>
<proteinExistence type="predicted"/>
<protein>
    <submittedName>
        <fullName evidence="2">Uridine kinase</fullName>
        <ecNumber evidence="2">2.7.1.48</ecNumber>
    </submittedName>
</protein>
<dbReference type="Gene3D" id="3.40.50.300">
    <property type="entry name" value="P-loop containing nucleotide triphosphate hydrolases"/>
    <property type="match status" value="1"/>
</dbReference>
<dbReference type="AlphaFoldDB" id="A0A1C3JPM1"/>
<dbReference type="Pfam" id="PF00485">
    <property type="entry name" value="PRK"/>
    <property type="match status" value="1"/>
</dbReference>
<dbReference type="PANTHER" id="PTHR10285">
    <property type="entry name" value="URIDINE KINASE"/>
    <property type="match status" value="1"/>
</dbReference>
<accession>A0A1C3JPM1</accession>
<evidence type="ECO:0000313" key="4">
    <source>
        <dbReference type="Proteomes" id="UP000092840"/>
    </source>
</evidence>
<name>A0A1C3JPM1_9GAMM</name>
<dbReference type="RefSeq" id="WP_067033563.1">
    <property type="nucleotide sequence ID" value="NZ_CP187511.1"/>
</dbReference>
<dbReference type="Proteomes" id="UP000092871">
    <property type="component" value="Unassembled WGS sequence"/>
</dbReference>
<evidence type="ECO:0000313" key="3">
    <source>
        <dbReference type="EMBL" id="SBT19498.1"/>
    </source>
</evidence>
<evidence type="ECO:0000259" key="1">
    <source>
        <dbReference type="Pfam" id="PF00485"/>
    </source>
</evidence>
<keyword evidence="4" id="KW-1185">Reference proteome</keyword>
<dbReference type="InterPro" id="IPR027417">
    <property type="entry name" value="P-loop_NTPase"/>
</dbReference>
<sequence length="328" mass="37508">MINVLELSLLSQAHNLPASLAERLRFEVEQTLKGLYADESLADRIDDLFLPFARWVSDCSKPKHAPLILGLGGPQGCGKTTFCSVVSHILAKGFDLNAVVVSLDDLYLQRSDRLSYASRKHPLFGTRGVPGTHDTQLALTIFNRLKNLKAGEVMYVPTFDKSLDDRKPVHRWQEVSGPVDVIFFEGWCVGAQAMPEEHLMEPMNVLEKDKDPDGIWRSEVNKHLQTDYQTLFDLIDVKMWMQPPSFDVVYDWRNKQERVLEAHLYDIHGGVLDTLDIKVMSPEVLKGFMQYYERITRHMICSMLQQADVQFVLDEHQKVLETKLPSSH</sequence>
<dbReference type="EMBL" id="FLRA01000008">
    <property type="protein sequence ID" value="SBT17163.1"/>
    <property type="molecule type" value="Genomic_DNA"/>
</dbReference>
<dbReference type="SUPFAM" id="SSF52540">
    <property type="entry name" value="P-loop containing nucleoside triphosphate hydrolases"/>
    <property type="match status" value="1"/>
</dbReference>
<keyword evidence="2" id="KW-0418">Kinase</keyword>
<dbReference type="InterPro" id="IPR006083">
    <property type="entry name" value="PRK/URK"/>
</dbReference>
<feature type="domain" description="Phosphoribulokinase/uridine kinase" evidence="1">
    <location>
        <begin position="68"/>
        <end position="186"/>
    </location>
</feature>
<dbReference type="GO" id="GO:0005524">
    <property type="term" value="F:ATP binding"/>
    <property type="evidence" value="ECO:0007669"/>
    <property type="project" value="InterPro"/>
</dbReference>
<organism evidence="2 5">
    <name type="scientific">Marinomonas gallaica</name>
    <dbReference type="NCBI Taxonomy" id="1806667"/>
    <lineage>
        <taxon>Bacteria</taxon>
        <taxon>Pseudomonadati</taxon>
        <taxon>Pseudomonadota</taxon>
        <taxon>Gammaproteobacteria</taxon>
        <taxon>Oceanospirillales</taxon>
        <taxon>Oceanospirillaceae</taxon>
        <taxon>Marinomonas</taxon>
    </lineage>
</organism>
<dbReference type="GO" id="GO:0004849">
    <property type="term" value="F:uridine kinase activity"/>
    <property type="evidence" value="ECO:0007669"/>
    <property type="project" value="UniProtKB-EC"/>
</dbReference>
<dbReference type="OrthoDB" id="455474at2"/>
<dbReference type="Proteomes" id="UP000092840">
    <property type="component" value="Unassembled WGS sequence"/>
</dbReference>